<dbReference type="Ensembl" id="ENSPLAT00000031765.1">
    <property type="protein sequence ID" value="ENSPLAP00000018236.1"/>
    <property type="gene ID" value="ENSPLAG00000022839.1"/>
</dbReference>
<reference evidence="6" key="1">
    <citation type="submission" date="2025-08" db="UniProtKB">
        <authorList>
            <consortium name="Ensembl"/>
        </authorList>
    </citation>
    <scope>IDENTIFICATION</scope>
</reference>
<feature type="signal peptide" evidence="4">
    <location>
        <begin position="1"/>
        <end position="22"/>
    </location>
</feature>
<dbReference type="GO" id="GO:0005886">
    <property type="term" value="C:plasma membrane"/>
    <property type="evidence" value="ECO:0007669"/>
    <property type="project" value="TreeGrafter"/>
</dbReference>
<evidence type="ECO:0000259" key="5">
    <source>
        <dbReference type="PROSITE" id="PS50038"/>
    </source>
</evidence>
<dbReference type="InterPro" id="IPR015526">
    <property type="entry name" value="Frizzled/SFRP"/>
</dbReference>
<evidence type="ECO:0000256" key="2">
    <source>
        <dbReference type="ARBA" id="ARBA00023157"/>
    </source>
</evidence>
<dbReference type="AlphaFoldDB" id="A0A3B3V007"/>
<evidence type="ECO:0000313" key="7">
    <source>
        <dbReference type="Proteomes" id="UP000261500"/>
    </source>
</evidence>
<dbReference type="InterPro" id="IPR036790">
    <property type="entry name" value="Frizzled_dom_sf"/>
</dbReference>
<dbReference type="PANTHER" id="PTHR11309">
    <property type="entry name" value="FRIZZLED"/>
    <property type="match status" value="1"/>
</dbReference>
<dbReference type="SMART" id="SM00063">
    <property type="entry name" value="FRI"/>
    <property type="match status" value="1"/>
</dbReference>
<feature type="chain" id="PRO_5017430774" description="FZ domain-containing protein" evidence="4">
    <location>
        <begin position="23"/>
        <end position="111"/>
    </location>
</feature>
<evidence type="ECO:0000256" key="1">
    <source>
        <dbReference type="ARBA" id="ARBA00022473"/>
    </source>
</evidence>
<dbReference type="PANTHER" id="PTHR11309:SF126">
    <property type="entry name" value="FRIZZLED-2"/>
    <property type="match status" value="1"/>
</dbReference>
<dbReference type="GO" id="GO:0060070">
    <property type="term" value="P:canonical Wnt signaling pathway"/>
    <property type="evidence" value="ECO:0007669"/>
    <property type="project" value="TreeGrafter"/>
</dbReference>
<keyword evidence="4" id="KW-0732">Signal</keyword>
<comment type="caution">
    <text evidence="3">Lacks conserved residue(s) required for the propagation of feature annotation.</text>
</comment>
<dbReference type="Gene3D" id="1.10.2000.10">
    <property type="entry name" value="Frizzled cysteine-rich domain"/>
    <property type="match status" value="1"/>
</dbReference>
<evidence type="ECO:0000256" key="3">
    <source>
        <dbReference type="PROSITE-ProRule" id="PRU00090"/>
    </source>
</evidence>
<dbReference type="GO" id="GO:0035567">
    <property type="term" value="P:non-canonical Wnt signaling pathway"/>
    <property type="evidence" value="ECO:0007669"/>
    <property type="project" value="TreeGrafter"/>
</dbReference>
<feature type="domain" description="FZ" evidence="5">
    <location>
        <begin position="17"/>
        <end position="108"/>
    </location>
</feature>
<keyword evidence="7" id="KW-1185">Reference proteome</keyword>
<dbReference type="Pfam" id="PF01392">
    <property type="entry name" value="Fz"/>
    <property type="match status" value="1"/>
</dbReference>
<organism evidence="6 7">
    <name type="scientific">Poecilia latipinna</name>
    <name type="common">sailfin molly</name>
    <dbReference type="NCBI Taxonomy" id="48699"/>
    <lineage>
        <taxon>Eukaryota</taxon>
        <taxon>Metazoa</taxon>
        <taxon>Chordata</taxon>
        <taxon>Craniata</taxon>
        <taxon>Vertebrata</taxon>
        <taxon>Euteleostomi</taxon>
        <taxon>Actinopterygii</taxon>
        <taxon>Neopterygii</taxon>
        <taxon>Teleostei</taxon>
        <taxon>Neoteleostei</taxon>
        <taxon>Acanthomorphata</taxon>
        <taxon>Ovalentaria</taxon>
        <taxon>Atherinomorphae</taxon>
        <taxon>Cyprinodontiformes</taxon>
        <taxon>Poeciliidae</taxon>
        <taxon>Poeciliinae</taxon>
        <taxon>Poecilia</taxon>
    </lineage>
</organism>
<dbReference type="PROSITE" id="PS50038">
    <property type="entry name" value="FZ"/>
    <property type="match status" value="1"/>
</dbReference>
<feature type="disulfide bond" evidence="3">
    <location>
        <begin position="73"/>
        <end position="97"/>
    </location>
</feature>
<dbReference type="GeneTree" id="ENSGT00940000166686"/>
<dbReference type="SUPFAM" id="SSF63501">
    <property type="entry name" value="Frizzled cysteine-rich domain"/>
    <property type="match status" value="1"/>
</dbReference>
<evidence type="ECO:0000256" key="4">
    <source>
        <dbReference type="SAM" id="SignalP"/>
    </source>
</evidence>
<name>A0A3B3V007_9TELE</name>
<dbReference type="GO" id="GO:0017147">
    <property type="term" value="F:Wnt-protein binding"/>
    <property type="evidence" value="ECO:0007669"/>
    <property type="project" value="TreeGrafter"/>
</dbReference>
<dbReference type="STRING" id="48699.ENSPLAP00000018236"/>
<keyword evidence="2 3" id="KW-1015">Disulfide bond</keyword>
<keyword evidence="1" id="KW-0217">Developmental protein</keyword>
<dbReference type="Proteomes" id="UP000261500">
    <property type="component" value="Unplaced"/>
</dbReference>
<dbReference type="InterPro" id="IPR020067">
    <property type="entry name" value="Frizzled_dom"/>
</dbReference>
<protein>
    <recommendedName>
        <fullName evidence="5">FZ domain-containing protein</fullName>
    </recommendedName>
</protein>
<sequence>MKMILMLTYFFFFSIFLPNIFVHKTQDEANLALDHFTPLVQLECSAHLKPFLCSVYLPKCVFGKGLTPCRTLCEKAQSGCEPLMNRFGLNWPENLKCEHFLDVNCKKEMLL</sequence>
<dbReference type="GO" id="GO:0042813">
    <property type="term" value="F:Wnt receptor activity"/>
    <property type="evidence" value="ECO:0007669"/>
    <property type="project" value="TreeGrafter"/>
</dbReference>
<proteinExistence type="predicted"/>
<evidence type="ECO:0000313" key="6">
    <source>
        <dbReference type="Ensembl" id="ENSPLAP00000018236.1"/>
    </source>
</evidence>
<accession>A0A3B3V007</accession>
<reference evidence="6" key="2">
    <citation type="submission" date="2025-09" db="UniProtKB">
        <authorList>
            <consortium name="Ensembl"/>
        </authorList>
    </citation>
    <scope>IDENTIFICATION</scope>
</reference>